<dbReference type="RefSeq" id="WP_141005142.1">
    <property type="nucleotide sequence ID" value="NZ_BAAAOR010000007.1"/>
</dbReference>
<accession>A0ABN1ZWP5</accession>
<dbReference type="EMBL" id="BAAAOR010000007">
    <property type="protein sequence ID" value="GAA1506244.1"/>
    <property type="molecule type" value="Genomic_DNA"/>
</dbReference>
<dbReference type="Pfam" id="PF01809">
    <property type="entry name" value="YidD"/>
    <property type="match status" value="1"/>
</dbReference>
<dbReference type="NCBIfam" id="TIGR00278">
    <property type="entry name" value="membrane protein insertion efficiency factor YidD"/>
    <property type="match status" value="1"/>
</dbReference>
<dbReference type="SMART" id="SM01234">
    <property type="entry name" value="Haemolytic"/>
    <property type="match status" value="1"/>
</dbReference>
<keyword evidence="1" id="KW-0472">Membrane</keyword>
<feature type="compositionally biased region" description="Basic and acidic residues" evidence="2">
    <location>
        <begin position="75"/>
        <end position="89"/>
    </location>
</feature>
<keyword evidence="1" id="KW-1003">Cell membrane</keyword>
<evidence type="ECO:0000256" key="1">
    <source>
        <dbReference type="HAMAP-Rule" id="MF_00386"/>
    </source>
</evidence>
<dbReference type="InterPro" id="IPR002696">
    <property type="entry name" value="Membr_insert_effic_factor_YidD"/>
</dbReference>
<evidence type="ECO:0000313" key="4">
    <source>
        <dbReference type="Proteomes" id="UP001500842"/>
    </source>
</evidence>
<reference evidence="3 4" key="1">
    <citation type="journal article" date="2019" name="Int. J. Syst. Evol. Microbiol.">
        <title>The Global Catalogue of Microorganisms (GCM) 10K type strain sequencing project: providing services to taxonomists for standard genome sequencing and annotation.</title>
        <authorList>
            <consortium name="The Broad Institute Genomics Platform"/>
            <consortium name="The Broad Institute Genome Sequencing Center for Infectious Disease"/>
            <person name="Wu L."/>
            <person name="Ma J."/>
        </authorList>
    </citation>
    <scope>NUCLEOTIDE SEQUENCE [LARGE SCALE GENOMIC DNA]</scope>
    <source>
        <strain evidence="3 4">JCM 14942</strain>
    </source>
</reference>
<feature type="region of interest" description="Disordered" evidence="2">
    <location>
        <begin position="62"/>
        <end position="104"/>
    </location>
</feature>
<comment type="similarity">
    <text evidence="1">Belongs to the UPF0161 family.</text>
</comment>
<keyword evidence="4" id="KW-1185">Reference proteome</keyword>
<dbReference type="Proteomes" id="UP001500842">
    <property type="component" value="Unassembled WGS sequence"/>
</dbReference>
<comment type="function">
    <text evidence="1">Could be involved in insertion of integral membrane proteins into the membrane.</text>
</comment>
<dbReference type="HAMAP" id="MF_00386">
    <property type="entry name" value="UPF0161_YidD"/>
    <property type="match status" value="1"/>
</dbReference>
<dbReference type="PANTHER" id="PTHR33383">
    <property type="entry name" value="MEMBRANE PROTEIN INSERTION EFFICIENCY FACTOR-RELATED"/>
    <property type="match status" value="1"/>
</dbReference>
<dbReference type="PANTHER" id="PTHR33383:SF1">
    <property type="entry name" value="MEMBRANE PROTEIN INSERTION EFFICIENCY FACTOR-RELATED"/>
    <property type="match status" value="1"/>
</dbReference>
<name>A0ABN1ZWP5_9ACTN</name>
<organism evidence="3 4">
    <name type="scientific">Nocardioides humi</name>
    <dbReference type="NCBI Taxonomy" id="449461"/>
    <lineage>
        <taxon>Bacteria</taxon>
        <taxon>Bacillati</taxon>
        <taxon>Actinomycetota</taxon>
        <taxon>Actinomycetes</taxon>
        <taxon>Propionibacteriales</taxon>
        <taxon>Nocardioidaceae</taxon>
        <taxon>Nocardioides</taxon>
    </lineage>
</organism>
<evidence type="ECO:0000313" key="3">
    <source>
        <dbReference type="EMBL" id="GAA1506244.1"/>
    </source>
</evidence>
<comment type="caution">
    <text evidence="3">The sequence shown here is derived from an EMBL/GenBank/DDBJ whole genome shotgun (WGS) entry which is preliminary data.</text>
</comment>
<comment type="subcellular location">
    <subcellularLocation>
        <location evidence="1">Cell membrane</location>
        <topology evidence="1">Peripheral membrane protein</topology>
        <orientation evidence="1">Cytoplasmic side</orientation>
    </subcellularLocation>
</comment>
<evidence type="ECO:0000256" key="2">
    <source>
        <dbReference type="SAM" id="MobiDB-lite"/>
    </source>
</evidence>
<gene>
    <name evidence="3" type="primary">yidD</name>
    <name evidence="3" type="ORF">GCM10009788_07570</name>
</gene>
<sequence length="104" mass="11455">MKWLLIGLVRGYQLLISPFLGPTCRYYPSCSAYAVEALRVHGALRGSWLAVRRLLRCHPWAPGGVDHVPPRRGHDHADHSPTRAERDPDLLPAIVGGPDSQQGA</sequence>
<proteinExistence type="inferred from homology"/>
<protein>
    <recommendedName>
        <fullName evidence="1">Putative membrane protein insertion efficiency factor</fullName>
    </recommendedName>
</protein>